<gene>
    <name evidence="2" type="ORF">EKM59_11770</name>
</gene>
<dbReference type="EMBL" id="RZGR01000076">
    <property type="protein sequence ID" value="RUQ78533.1"/>
    <property type="molecule type" value="Genomic_DNA"/>
</dbReference>
<accession>A0A433JG72</accession>
<comment type="caution">
    <text evidence="2">The sequence shown here is derived from an EMBL/GenBank/DDBJ whole genome shotgun (WGS) entry which is preliminary data.</text>
</comment>
<name>A0A433JG72_9GAMM</name>
<dbReference type="Proteomes" id="UP000288012">
    <property type="component" value="Unassembled WGS sequence"/>
</dbReference>
<protein>
    <recommendedName>
        <fullName evidence="1">Integrase catalytic domain-containing protein</fullName>
    </recommendedName>
</protein>
<dbReference type="Pfam" id="PF13683">
    <property type="entry name" value="rve_3"/>
    <property type="match status" value="1"/>
</dbReference>
<dbReference type="RefSeq" id="WP_127033002.1">
    <property type="nucleotide sequence ID" value="NZ_RZGR01000076.1"/>
</dbReference>
<evidence type="ECO:0000313" key="2">
    <source>
        <dbReference type="EMBL" id="RUQ78533.1"/>
    </source>
</evidence>
<dbReference type="AlphaFoldDB" id="A0A433JG72"/>
<proteinExistence type="predicted"/>
<dbReference type="GO" id="GO:0015074">
    <property type="term" value="P:DNA integration"/>
    <property type="evidence" value="ECO:0007669"/>
    <property type="project" value="InterPro"/>
</dbReference>
<sequence length="50" mass="5807">MAEAFVKTFKRDYIAFYDPLNAQSLMSNLHSWFEDYNNNAPHKGLKNDGP</sequence>
<reference evidence="2 3" key="1">
    <citation type="submission" date="2018-12" db="EMBL/GenBank/DDBJ databases">
        <title>Legionella sp,whole genome shotgun sequence.</title>
        <authorList>
            <person name="Wu H."/>
        </authorList>
    </citation>
    <scope>NUCLEOTIDE SEQUENCE [LARGE SCALE GENOMIC DNA]</scope>
    <source>
        <strain evidence="3">km714</strain>
    </source>
</reference>
<evidence type="ECO:0000259" key="1">
    <source>
        <dbReference type="Pfam" id="PF13683"/>
    </source>
</evidence>
<evidence type="ECO:0000313" key="3">
    <source>
        <dbReference type="Proteomes" id="UP000288012"/>
    </source>
</evidence>
<organism evidence="2 3">
    <name type="scientific">Legionella septentrionalis</name>
    <dbReference type="NCBI Taxonomy" id="2498109"/>
    <lineage>
        <taxon>Bacteria</taxon>
        <taxon>Pseudomonadati</taxon>
        <taxon>Pseudomonadota</taxon>
        <taxon>Gammaproteobacteria</taxon>
        <taxon>Legionellales</taxon>
        <taxon>Legionellaceae</taxon>
        <taxon>Legionella</taxon>
    </lineage>
</organism>
<dbReference type="InterPro" id="IPR001584">
    <property type="entry name" value="Integrase_cat-core"/>
</dbReference>
<feature type="domain" description="Integrase catalytic" evidence="1">
    <location>
        <begin position="2"/>
        <end position="50"/>
    </location>
</feature>
<dbReference type="OrthoDB" id="9774685at2"/>
<keyword evidence="3" id="KW-1185">Reference proteome</keyword>